<feature type="region of interest" description="Disordered" evidence="1">
    <location>
        <begin position="162"/>
        <end position="206"/>
    </location>
</feature>
<evidence type="ECO:0000256" key="1">
    <source>
        <dbReference type="SAM" id="MobiDB-lite"/>
    </source>
</evidence>
<keyword evidence="2" id="KW-0812">Transmembrane</keyword>
<feature type="compositionally biased region" description="Polar residues" evidence="1">
    <location>
        <begin position="101"/>
        <end position="114"/>
    </location>
</feature>
<keyword evidence="2" id="KW-0472">Membrane</keyword>
<evidence type="ECO:0000256" key="2">
    <source>
        <dbReference type="SAM" id="Phobius"/>
    </source>
</evidence>
<dbReference type="Proteomes" id="UP000799770">
    <property type="component" value="Unassembled WGS sequence"/>
</dbReference>
<feature type="compositionally biased region" description="Basic and acidic residues" evidence="1">
    <location>
        <begin position="162"/>
        <end position="175"/>
    </location>
</feature>
<evidence type="ECO:0000313" key="3">
    <source>
        <dbReference type="EMBL" id="KAF2107865.1"/>
    </source>
</evidence>
<dbReference type="PANTHER" id="PTHR16861">
    <property type="entry name" value="GLYCOPROTEIN 38"/>
    <property type="match status" value="1"/>
</dbReference>
<proteinExistence type="predicted"/>
<name>A0A6A5YLA4_9PLEO</name>
<feature type="compositionally biased region" description="Basic and acidic residues" evidence="1">
    <location>
        <begin position="189"/>
        <end position="206"/>
    </location>
</feature>
<accession>A0A6A5YLA4</accession>
<keyword evidence="4" id="KW-1185">Reference proteome</keyword>
<evidence type="ECO:0008006" key="5">
    <source>
        <dbReference type="Google" id="ProtNLM"/>
    </source>
</evidence>
<dbReference type="AlphaFoldDB" id="A0A6A5YLA4"/>
<evidence type="ECO:0000313" key="4">
    <source>
        <dbReference type="Proteomes" id="UP000799770"/>
    </source>
</evidence>
<sequence>MGDFCVSTTVSGNGETPVATVICPGGLGPELPVTLSQQTSIVTFSSQPQTQVFTSFMTQPQTKVLTSIITPSSQTPSIIFATSVSSTTTVHTSATPEAASPLSSTPSHPRSSNTGLMAGAKAGIAIGAILGVAIVALVAFLLGKRLTKKALQNQGDNANAYEKAELDGREVDRSSKRGGFVGVEAQELPGHDMRAELEGSRPARSS</sequence>
<protein>
    <recommendedName>
        <fullName evidence="5">Mid2 domain-containing protein</fullName>
    </recommendedName>
</protein>
<reference evidence="3" key="1">
    <citation type="journal article" date="2020" name="Stud. Mycol.">
        <title>101 Dothideomycetes genomes: a test case for predicting lifestyles and emergence of pathogens.</title>
        <authorList>
            <person name="Haridas S."/>
            <person name="Albert R."/>
            <person name="Binder M."/>
            <person name="Bloem J."/>
            <person name="Labutti K."/>
            <person name="Salamov A."/>
            <person name="Andreopoulos B."/>
            <person name="Baker S."/>
            <person name="Barry K."/>
            <person name="Bills G."/>
            <person name="Bluhm B."/>
            <person name="Cannon C."/>
            <person name="Castanera R."/>
            <person name="Culley D."/>
            <person name="Daum C."/>
            <person name="Ezra D."/>
            <person name="Gonzalez J."/>
            <person name="Henrissat B."/>
            <person name="Kuo A."/>
            <person name="Liang C."/>
            <person name="Lipzen A."/>
            <person name="Lutzoni F."/>
            <person name="Magnuson J."/>
            <person name="Mondo S."/>
            <person name="Nolan M."/>
            <person name="Ohm R."/>
            <person name="Pangilinan J."/>
            <person name="Park H.-J."/>
            <person name="Ramirez L."/>
            <person name="Alfaro M."/>
            <person name="Sun H."/>
            <person name="Tritt A."/>
            <person name="Yoshinaga Y."/>
            <person name="Zwiers L.-H."/>
            <person name="Turgeon B."/>
            <person name="Goodwin S."/>
            <person name="Spatafora J."/>
            <person name="Crous P."/>
            <person name="Grigoriev I."/>
        </authorList>
    </citation>
    <scope>NUCLEOTIDE SEQUENCE</scope>
    <source>
        <strain evidence="3">CBS 627.86</strain>
    </source>
</reference>
<gene>
    <name evidence="3" type="ORF">BDV96DRAFT_653368</name>
</gene>
<feature type="transmembrane region" description="Helical" evidence="2">
    <location>
        <begin position="122"/>
        <end position="142"/>
    </location>
</feature>
<organism evidence="3 4">
    <name type="scientific">Lophiotrema nucula</name>
    <dbReference type="NCBI Taxonomy" id="690887"/>
    <lineage>
        <taxon>Eukaryota</taxon>
        <taxon>Fungi</taxon>
        <taxon>Dikarya</taxon>
        <taxon>Ascomycota</taxon>
        <taxon>Pezizomycotina</taxon>
        <taxon>Dothideomycetes</taxon>
        <taxon>Pleosporomycetidae</taxon>
        <taxon>Pleosporales</taxon>
        <taxon>Lophiotremataceae</taxon>
        <taxon>Lophiotrema</taxon>
    </lineage>
</organism>
<feature type="region of interest" description="Disordered" evidence="1">
    <location>
        <begin position="91"/>
        <end position="114"/>
    </location>
</feature>
<dbReference type="PANTHER" id="PTHR16861:SF4">
    <property type="entry name" value="SH3 DOMAIN PROTEIN (AFU_ORTHOLOGUE AFUA_1G13610)"/>
    <property type="match status" value="1"/>
</dbReference>
<keyword evidence="2" id="KW-1133">Transmembrane helix</keyword>
<dbReference type="EMBL" id="ML977351">
    <property type="protein sequence ID" value="KAF2107865.1"/>
    <property type="molecule type" value="Genomic_DNA"/>
</dbReference>